<gene>
    <name evidence="2" type="ordered locus">Msip34_2024</name>
</gene>
<evidence type="ECO:0000256" key="1">
    <source>
        <dbReference type="SAM" id="SignalP"/>
    </source>
</evidence>
<feature type="chain" id="PRO_5002973783" description="Fimbrial protein" evidence="1">
    <location>
        <begin position="22"/>
        <end position="157"/>
    </location>
</feature>
<dbReference type="KEGG" id="mei:Msip34_2024"/>
<dbReference type="HOGENOM" id="CLU_1675821_0_0_4"/>
<protein>
    <recommendedName>
        <fullName evidence="4">Fimbrial protein</fullName>
    </recommendedName>
</protein>
<evidence type="ECO:0000313" key="3">
    <source>
        <dbReference type="Proteomes" id="UP000002743"/>
    </source>
</evidence>
<keyword evidence="3" id="KW-1185">Reference proteome</keyword>
<feature type="signal peptide" evidence="1">
    <location>
        <begin position="1"/>
        <end position="21"/>
    </location>
</feature>
<keyword evidence="1" id="KW-0732">Signal</keyword>
<dbReference type="EMBL" id="CP001674">
    <property type="protein sequence ID" value="ACT51266.1"/>
    <property type="molecule type" value="Genomic_DNA"/>
</dbReference>
<evidence type="ECO:0008006" key="4">
    <source>
        <dbReference type="Google" id="ProtNLM"/>
    </source>
</evidence>
<proteinExistence type="predicted"/>
<accession>C6X7T9</accession>
<reference evidence="3" key="1">
    <citation type="submission" date="2009-07" db="EMBL/GenBank/DDBJ databases">
        <title>Complete sequence of chromosome of Methylovorus sp. SIP3-4.</title>
        <authorList>
            <person name="Lucas S."/>
            <person name="Copeland A."/>
            <person name="Lapidus A."/>
            <person name="Glavina del Rio T."/>
            <person name="Tice H."/>
            <person name="Bruce D."/>
            <person name="Goodwin L."/>
            <person name="Pitluck S."/>
            <person name="Clum A."/>
            <person name="Larimer F."/>
            <person name="Land M."/>
            <person name="Hauser L."/>
            <person name="Kyrpides N."/>
            <person name="Mikhailova N."/>
            <person name="Kayluzhnaya M."/>
            <person name="Chistoserdova L."/>
        </authorList>
    </citation>
    <scope>NUCLEOTIDE SEQUENCE [LARGE SCALE GENOMIC DNA]</scope>
    <source>
        <strain evidence="3">SIP3-4</strain>
    </source>
</reference>
<evidence type="ECO:0000313" key="2">
    <source>
        <dbReference type="EMBL" id="ACT51266.1"/>
    </source>
</evidence>
<sequence precursor="true">MIKKSLGLLSLAMLFSSSVYAGDTTNIDIYGETTPACTMVNLEVDGNFGVSPAGSVKTAESVIDSVCSLGLAYTLNNLSDSVLISTPDEDITVSAFIDAARTDKLTPLNGISGVGTGDVQSTTLYLKAEGEGPELGSGKIIANAVVFNGTMPIVISY</sequence>
<dbReference type="AlphaFoldDB" id="C6X7T9"/>
<dbReference type="Proteomes" id="UP000002743">
    <property type="component" value="Chromosome"/>
</dbReference>
<dbReference type="RefSeq" id="WP_015830613.1">
    <property type="nucleotide sequence ID" value="NC_012969.1"/>
</dbReference>
<name>C6X7T9_METGS</name>
<dbReference type="STRING" id="582744.Msip34_2024"/>
<organism evidence="2 3">
    <name type="scientific">Methylovorus glucosotrophus (strain SIP3-4)</name>
    <dbReference type="NCBI Taxonomy" id="582744"/>
    <lineage>
        <taxon>Bacteria</taxon>
        <taxon>Pseudomonadati</taxon>
        <taxon>Pseudomonadota</taxon>
        <taxon>Betaproteobacteria</taxon>
        <taxon>Nitrosomonadales</taxon>
        <taxon>Methylophilaceae</taxon>
        <taxon>Methylovorus</taxon>
    </lineage>
</organism>
<reference evidence="2 3" key="2">
    <citation type="journal article" date="2011" name="J. Bacteriol.">
        <title>Genomes of three methylotrophs from a single niche uncover genetic and metabolic divergence of Methylophilaceae.</title>
        <authorList>
            <person name="Lapidus A."/>
            <person name="Clum A."/>
            <person name="Labutti K."/>
            <person name="Kaluzhnaya M.G."/>
            <person name="Lim S."/>
            <person name="Beck D.A."/>
            <person name="Glavina Del Rio T."/>
            <person name="Nolan M."/>
            <person name="Mavromatis K."/>
            <person name="Huntemann M."/>
            <person name="Lucas S."/>
            <person name="Lidstrom M.E."/>
            <person name="Ivanova N."/>
            <person name="Chistoserdova L."/>
        </authorList>
    </citation>
    <scope>NUCLEOTIDE SEQUENCE [LARGE SCALE GENOMIC DNA]</scope>
    <source>
        <strain evidence="2 3">SIP3-4</strain>
    </source>
</reference>